<dbReference type="InterPro" id="IPR036388">
    <property type="entry name" value="WH-like_DNA-bd_sf"/>
</dbReference>
<evidence type="ECO:0000256" key="5">
    <source>
        <dbReference type="ARBA" id="ARBA00023163"/>
    </source>
</evidence>
<evidence type="ECO:0000259" key="6">
    <source>
        <dbReference type="PROSITE" id="PS50931"/>
    </source>
</evidence>
<dbReference type="AlphaFoldDB" id="A0A560IZX2"/>
<keyword evidence="5" id="KW-0804">Transcription</keyword>
<proteinExistence type="inferred from homology"/>
<dbReference type="PANTHER" id="PTHR30346">
    <property type="entry name" value="TRANSCRIPTIONAL DUAL REGULATOR HCAR-RELATED"/>
    <property type="match status" value="1"/>
</dbReference>
<dbReference type="EMBL" id="VITW01000002">
    <property type="protein sequence ID" value="TWB80892.1"/>
    <property type="molecule type" value="Genomic_DNA"/>
</dbReference>
<keyword evidence="4 7" id="KW-0238">DNA-binding</keyword>
<comment type="similarity">
    <text evidence="2">Belongs to the LysR transcriptional regulatory family.</text>
</comment>
<dbReference type="RefSeq" id="WP_080139938.1">
    <property type="nucleotide sequence ID" value="NZ_LWIG01000059.1"/>
</dbReference>
<dbReference type="InterPro" id="IPR000847">
    <property type="entry name" value="LysR_HTH_N"/>
</dbReference>
<dbReference type="GO" id="GO:0032993">
    <property type="term" value="C:protein-DNA complex"/>
    <property type="evidence" value="ECO:0007669"/>
    <property type="project" value="TreeGrafter"/>
</dbReference>
<dbReference type="SUPFAM" id="SSF46785">
    <property type="entry name" value="Winged helix' DNA-binding domain"/>
    <property type="match status" value="1"/>
</dbReference>
<evidence type="ECO:0000256" key="4">
    <source>
        <dbReference type="ARBA" id="ARBA00023125"/>
    </source>
</evidence>
<comment type="function">
    <text evidence="1">NodD regulates the expression of the nodABCFE genes which encode other nodulation proteins. NodD is also a negative regulator of its own expression. Binds flavonoids as inducers.</text>
</comment>
<gene>
    <name evidence="7" type="ORF">FBZ95_102109</name>
</gene>
<dbReference type="GO" id="GO:0003700">
    <property type="term" value="F:DNA-binding transcription factor activity"/>
    <property type="evidence" value="ECO:0007669"/>
    <property type="project" value="InterPro"/>
</dbReference>
<dbReference type="STRING" id="1399419.A5906_14000"/>
<accession>A0A560IZX2</accession>
<feature type="domain" description="HTH lysR-type" evidence="6">
    <location>
        <begin position="18"/>
        <end position="75"/>
    </location>
</feature>
<dbReference type="GO" id="GO:0003677">
    <property type="term" value="F:DNA binding"/>
    <property type="evidence" value="ECO:0007669"/>
    <property type="project" value="UniProtKB-KW"/>
</dbReference>
<dbReference type="PROSITE" id="PS50931">
    <property type="entry name" value="HTH_LYSR"/>
    <property type="match status" value="1"/>
</dbReference>
<dbReference type="PANTHER" id="PTHR30346:SF0">
    <property type="entry name" value="HCA OPERON TRANSCRIPTIONAL ACTIVATOR HCAR"/>
    <property type="match status" value="1"/>
</dbReference>
<protein>
    <submittedName>
        <fullName evidence="7">DNA-binding transcriptional LysR family regulator</fullName>
    </submittedName>
</protein>
<dbReference type="Pfam" id="PF00126">
    <property type="entry name" value="HTH_1"/>
    <property type="match status" value="1"/>
</dbReference>
<dbReference type="OrthoDB" id="7216893at2"/>
<keyword evidence="8" id="KW-1185">Reference proteome</keyword>
<name>A0A560IZX2_9BRAD</name>
<comment type="caution">
    <text evidence="7">The sequence shown here is derived from an EMBL/GenBank/DDBJ whole genome shotgun (WGS) entry which is preliminary data.</text>
</comment>
<dbReference type="SUPFAM" id="SSF53850">
    <property type="entry name" value="Periplasmic binding protein-like II"/>
    <property type="match status" value="1"/>
</dbReference>
<dbReference type="Proteomes" id="UP000315914">
    <property type="component" value="Unassembled WGS sequence"/>
</dbReference>
<dbReference type="PRINTS" id="PR00039">
    <property type="entry name" value="HTHLYSR"/>
</dbReference>
<sequence>MARATKRNPRTPRKNSTIHFQQLRYAVAAADHGSFRAAAEMLKVQQVTVSRCVRQLEKAVGTRIFDRYSGGVRASQFGRSFLRVARSIMEQADSLENSGRMTERGESGRLAIGFYTSISAGSLLALLVEYKQQFPQVDIQMIERSKDRLTTALRNQAVDAAIVTGEGALPGARSMPLWSERIMAVLPAGHRLAESQTVSWTDLSGETLLLGRRDPGPAIHECLLANLLCLEDRPKIEWHDATRETLRSLVGAFPRIGLTLESSLGTNSEDIVYREIRDGAGSTRIGLSVSWRAENESPALANFLKLLKRRYPSPS</sequence>
<reference evidence="7 8" key="1">
    <citation type="submission" date="2019-06" db="EMBL/GenBank/DDBJ databases">
        <title>Genomic Encyclopedia of Type Strains, Phase IV (KMG-V): Genome sequencing to study the core and pangenomes of soil and plant-associated prokaryotes.</title>
        <authorList>
            <person name="Whitman W."/>
        </authorList>
    </citation>
    <scope>NUCLEOTIDE SEQUENCE [LARGE SCALE GENOMIC DNA]</scope>
    <source>
        <strain evidence="7 8">BR 10556</strain>
    </source>
</reference>
<dbReference type="CDD" id="cd08414">
    <property type="entry name" value="PBP2_LTTR_aromatics_like"/>
    <property type="match status" value="1"/>
</dbReference>
<keyword evidence="3" id="KW-0805">Transcription regulation</keyword>
<organism evidence="7 8">
    <name type="scientific">Bradyrhizobium sacchari</name>
    <dbReference type="NCBI Taxonomy" id="1399419"/>
    <lineage>
        <taxon>Bacteria</taxon>
        <taxon>Pseudomonadati</taxon>
        <taxon>Pseudomonadota</taxon>
        <taxon>Alphaproteobacteria</taxon>
        <taxon>Hyphomicrobiales</taxon>
        <taxon>Nitrobacteraceae</taxon>
        <taxon>Bradyrhizobium</taxon>
    </lineage>
</organism>
<dbReference type="InterPro" id="IPR036390">
    <property type="entry name" value="WH_DNA-bd_sf"/>
</dbReference>
<dbReference type="Pfam" id="PF03466">
    <property type="entry name" value="LysR_substrate"/>
    <property type="match status" value="1"/>
</dbReference>
<evidence type="ECO:0000256" key="3">
    <source>
        <dbReference type="ARBA" id="ARBA00023015"/>
    </source>
</evidence>
<dbReference type="Gene3D" id="3.40.190.10">
    <property type="entry name" value="Periplasmic binding protein-like II"/>
    <property type="match status" value="2"/>
</dbReference>
<dbReference type="InterPro" id="IPR005119">
    <property type="entry name" value="LysR_subst-bd"/>
</dbReference>
<evidence type="ECO:0000313" key="8">
    <source>
        <dbReference type="Proteomes" id="UP000315914"/>
    </source>
</evidence>
<evidence type="ECO:0000256" key="2">
    <source>
        <dbReference type="ARBA" id="ARBA00009437"/>
    </source>
</evidence>
<evidence type="ECO:0000256" key="1">
    <source>
        <dbReference type="ARBA" id="ARBA00003502"/>
    </source>
</evidence>
<evidence type="ECO:0000313" key="7">
    <source>
        <dbReference type="EMBL" id="TWB80892.1"/>
    </source>
</evidence>
<dbReference type="Gene3D" id="1.10.10.10">
    <property type="entry name" value="Winged helix-like DNA-binding domain superfamily/Winged helix DNA-binding domain"/>
    <property type="match status" value="1"/>
</dbReference>